<evidence type="ECO:0000256" key="3">
    <source>
        <dbReference type="HAMAP-Rule" id="MF_00849"/>
    </source>
</evidence>
<dbReference type="InterPro" id="IPR004161">
    <property type="entry name" value="EFTu-like_2"/>
</dbReference>
<dbReference type="InterPro" id="IPR048876">
    <property type="entry name" value="BipA_C"/>
</dbReference>
<reference evidence="5 6" key="1">
    <citation type="submission" date="2023-06" db="EMBL/GenBank/DDBJ databases">
        <title>Cellulomonas sp. MW9 Whole genome sequence.</title>
        <authorList>
            <person name="Park S."/>
        </authorList>
    </citation>
    <scope>NUCLEOTIDE SEQUENCE [LARGE SCALE GENOMIC DNA]</scope>
    <source>
        <strain evidence="5 6">MW9</strain>
    </source>
</reference>
<dbReference type="InterPro" id="IPR009000">
    <property type="entry name" value="Transl_B-barrel_sf"/>
</dbReference>
<dbReference type="InterPro" id="IPR035651">
    <property type="entry name" value="BipA_V"/>
</dbReference>
<dbReference type="Gene3D" id="2.40.50.250">
    <property type="entry name" value="bipa protein"/>
    <property type="match status" value="1"/>
</dbReference>
<keyword evidence="3" id="KW-0690">Ribosome biogenesis</keyword>
<dbReference type="Gene3D" id="3.30.70.870">
    <property type="entry name" value="Elongation Factor G (Translational Gtpase), domain 3"/>
    <property type="match status" value="1"/>
</dbReference>
<dbReference type="SUPFAM" id="SSF52540">
    <property type="entry name" value="P-loop containing nucleoside triphosphate hydrolases"/>
    <property type="match status" value="1"/>
</dbReference>
<dbReference type="Pfam" id="PF03144">
    <property type="entry name" value="GTP_EFTU_D2"/>
    <property type="match status" value="1"/>
</dbReference>
<dbReference type="CDD" id="cd16263">
    <property type="entry name" value="BipA_III"/>
    <property type="match status" value="1"/>
</dbReference>
<dbReference type="CDD" id="cd01891">
    <property type="entry name" value="TypA_BipA"/>
    <property type="match status" value="1"/>
</dbReference>
<evidence type="ECO:0000313" key="6">
    <source>
        <dbReference type="Proteomes" id="UP001321453"/>
    </source>
</evidence>
<dbReference type="InterPro" id="IPR000640">
    <property type="entry name" value="EFG_V-like"/>
</dbReference>
<dbReference type="Pfam" id="PF00009">
    <property type="entry name" value="GTP_EFTU"/>
    <property type="match status" value="1"/>
</dbReference>
<dbReference type="PROSITE" id="PS51722">
    <property type="entry name" value="G_TR_2"/>
    <property type="match status" value="1"/>
</dbReference>
<dbReference type="RefSeq" id="WP_289445959.1">
    <property type="nucleotide sequence ID" value="NZ_JAUCGR010000001.1"/>
</dbReference>
<dbReference type="SMART" id="SM00838">
    <property type="entry name" value="EFG_C"/>
    <property type="match status" value="1"/>
</dbReference>
<accession>A0ABT7S5J6</accession>
<dbReference type="InterPro" id="IPR035647">
    <property type="entry name" value="EFG_III/V"/>
</dbReference>
<keyword evidence="6" id="KW-1185">Reference proteome</keyword>
<dbReference type="EC" id="3.6.5.-" evidence="3"/>
<keyword evidence="2 3" id="KW-0342">GTP-binding</keyword>
<dbReference type="PANTHER" id="PTHR42908:SF8">
    <property type="entry name" value="TR-TYPE G DOMAIN-CONTAINING PROTEIN"/>
    <property type="match status" value="1"/>
</dbReference>
<dbReference type="CDD" id="cd03710">
    <property type="entry name" value="BipA_TypA_C"/>
    <property type="match status" value="1"/>
</dbReference>
<dbReference type="InterPro" id="IPR027417">
    <property type="entry name" value="P-loop_NTPase"/>
</dbReference>
<protein>
    <recommendedName>
        <fullName evidence="3">Large ribosomal subunit assembly factor BipA</fullName>
        <ecNumber evidence="3">3.6.5.-</ecNumber>
    </recommendedName>
    <alternativeName>
        <fullName evidence="3">GTP-binding protein BipA</fullName>
    </alternativeName>
</protein>
<dbReference type="Gene3D" id="3.40.50.300">
    <property type="entry name" value="P-loop containing nucleotide triphosphate hydrolases"/>
    <property type="match status" value="1"/>
</dbReference>
<dbReference type="Proteomes" id="UP001321453">
    <property type="component" value="Unassembled WGS sequence"/>
</dbReference>
<dbReference type="Gene3D" id="2.40.30.10">
    <property type="entry name" value="Translation factors"/>
    <property type="match status" value="1"/>
</dbReference>
<feature type="binding site" evidence="3">
    <location>
        <begin position="150"/>
        <end position="153"/>
    </location>
    <ligand>
        <name>GTP</name>
        <dbReference type="ChEBI" id="CHEBI:37565"/>
    </ligand>
</feature>
<proteinExistence type="inferred from homology"/>
<feature type="binding site" evidence="3">
    <location>
        <begin position="26"/>
        <end position="31"/>
    </location>
    <ligand>
        <name>GTP</name>
        <dbReference type="ChEBI" id="CHEBI:37565"/>
    </ligand>
</feature>
<gene>
    <name evidence="5" type="primary">typA</name>
    <name evidence="3" type="synonym">bipA</name>
    <name evidence="5" type="ORF">QRT05_05600</name>
</gene>
<dbReference type="SUPFAM" id="SSF54980">
    <property type="entry name" value="EF-G C-terminal domain-like"/>
    <property type="match status" value="2"/>
</dbReference>
<dbReference type="NCBIfam" id="TIGR00231">
    <property type="entry name" value="small_GTP"/>
    <property type="match status" value="1"/>
</dbReference>
<dbReference type="PRINTS" id="PR00315">
    <property type="entry name" value="ELONGATNFCT"/>
</dbReference>
<dbReference type="CDD" id="cd03691">
    <property type="entry name" value="BipA_TypA_II"/>
    <property type="match status" value="1"/>
</dbReference>
<dbReference type="InterPro" id="IPR047043">
    <property type="entry name" value="BipA_III"/>
</dbReference>
<comment type="subcellular location">
    <subcellularLocation>
        <location evidence="3">Cytoplasm</location>
    </subcellularLocation>
    <text evidence="3">Binds to ribosomes.</text>
</comment>
<keyword evidence="1 3" id="KW-0547">Nucleotide-binding</keyword>
<dbReference type="HAMAP" id="MF_00849">
    <property type="entry name" value="BipA"/>
    <property type="match status" value="1"/>
</dbReference>
<dbReference type="InterPro" id="IPR042116">
    <property type="entry name" value="TypA/BipA_C"/>
</dbReference>
<evidence type="ECO:0000313" key="5">
    <source>
        <dbReference type="EMBL" id="MDM7830799.1"/>
    </source>
</evidence>
<dbReference type="InterPro" id="IPR047041">
    <property type="entry name" value="BipA_GTP-bd_dom"/>
</dbReference>
<dbReference type="Gene3D" id="3.30.70.240">
    <property type="match status" value="1"/>
</dbReference>
<dbReference type="SUPFAM" id="SSF50447">
    <property type="entry name" value="Translation proteins"/>
    <property type="match status" value="1"/>
</dbReference>
<dbReference type="Pfam" id="PF00679">
    <property type="entry name" value="EFG_C"/>
    <property type="match status" value="1"/>
</dbReference>
<evidence type="ECO:0000256" key="2">
    <source>
        <dbReference type="ARBA" id="ARBA00023134"/>
    </source>
</evidence>
<keyword evidence="3" id="KW-0820">tRNA-binding</keyword>
<dbReference type="EMBL" id="JAUCGR010000001">
    <property type="protein sequence ID" value="MDM7830799.1"/>
    <property type="molecule type" value="Genomic_DNA"/>
</dbReference>
<name>A0ABT7S5J6_9CELL</name>
<organism evidence="5 6">
    <name type="scientific">Cellulomonas edaphi</name>
    <dbReference type="NCBI Taxonomy" id="3053468"/>
    <lineage>
        <taxon>Bacteria</taxon>
        <taxon>Bacillati</taxon>
        <taxon>Actinomycetota</taxon>
        <taxon>Actinomycetes</taxon>
        <taxon>Micrococcales</taxon>
        <taxon>Cellulomonadaceae</taxon>
        <taxon>Cellulomonas</taxon>
    </lineage>
</organism>
<comment type="similarity">
    <text evidence="3">Belongs to the TRAFAC class translation factor GTPase superfamily. Classic translation factor GTPase family. BipA subfamily.</text>
</comment>
<evidence type="ECO:0000256" key="1">
    <source>
        <dbReference type="ARBA" id="ARBA00022741"/>
    </source>
</evidence>
<dbReference type="InterPro" id="IPR005225">
    <property type="entry name" value="Small_GTP-bd"/>
</dbReference>
<feature type="domain" description="Tr-type G" evidence="4">
    <location>
        <begin position="14"/>
        <end position="235"/>
    </location>
</feature>
<dbReference type="Pfam" id="PF21018">
    <property type="entry name" value="BipA_C"/>
    <property type="match status" value="1"/>
</dbReference>
<dbReference type="NCBIfam" id="TIGR01394">
    <property type="entry name" value="TypA_BipA"/>
    <property type="match status" value="1"/>
</dbReference>
<dbReference type="PANTHER" id="PTHR42908">
    <property type="entry name" value="TRANSLATION ELONGATION FACTOR-RELATED"/>
    <property type="match status" value="1"/>
</dbReference>
<keyword evidence="3" id="KW-0694">RNA-binding</keyword>
<dbReference type="InterPro" id="IPR000795">
    <property type="entry name" value="T_Tr_GTP-bd_dom"/>
</dbReference>
<keyword evidence="3" id="KW-0963">Cytoplasm</keyword>
<comment type="catalytic activity">
    <reaction evidence="3">
        <text>GTP + H2O = GDP + phosphate + H(+)</text>
        <dbReference type="Rhea" id="RHEA:19669"/>
        <dbReference type="ChEBI" id="CHEBI:15377"/>
        <dbReference type="ChEBI" id="CHEBI:15378"/>
        <dbReference type="ChEBI" id="CHEBI:37565"/>
        <dbReference type="ChEBI" id="CHEBI:43474"/>
        <dbReference type="ChEBI" id="CHEBI:58189"/>
    </reaction>
</comment>
<keyword evidence="3" id="KW-0699">rRNA-binding</keyword>
<evidence type="ECO:0000259" key="4">
    <source>
        <dbReference type="PROSITE" id="PS51722"/>
    </source>
</evidence>
<keyword evidence="3" id="KW-0378">Hydrolase</keyword>
<comment type="caution">
    <text evidence="5">The sequence shown here is derived from an EMBL/GenBank/DDBJ whole genome shotgun (WGS) entry which is preliminary data.</text>
</comment>
<sequence>MPTDAISAPTSVRADVRNVAIVAHVDHGKTTLVDAMLWQSGVFGAHAHVDDRAMDSGDLEREKGITILAKNTAVHYSGPAAAEIGQPDGITINVIDTPGHADFGGEVERGLSMVDGVVLLVDASEGPLPQTRFVLRKALIAKLPVILVVNKVDRPDARIEEVVHEATDLLLGLASDLHDDVPDLDLDAILDVPVVYAAAKAGRASVNLPENGGLPDSETLEPLFKTILEKIPAPTYTEGHPLQAHVTNLDASPFLGRLALLRIFNGNIRKGQQVAWARADGTMQNVKITELLETKGLERIPTESAGPGDIVAVAGIENITIGETLTDPEDPRPLPLITVDDPAISMTIGINTSPLAGKGGKGHKVTARQVKDRLDKELIGNVSLRVLPTERPDAWEVQGRGELALAILVEQMRREGFELTVGKPQVVTRKVDGKIHEPVERMTIDVPEEYLGAVTQLLAQRKGRMETMSNHGTGWVRMEFLVPARGLIGFRTRFLTDTRGTGIASSIAEGYEPWAGAIETRINGSLVADRAGVVTPFAMINLQERGSFFVDPTQEVYEGQIVGENARNEDMDVNITKEKKLTNMRAASSDTFENLTPPRKLTLEESLEFAREDECVEVTPEIVRIRKVVLDQTERARITARNKKS</sequence>
<comment type="subunit">
    <text evidence="3">Monomer.</text>
</comment>
<dbReference type="InterPro" id="IPR006298">
    <property type="entry name" value="BipA"/>
</dbReference>
<comment type="function">
    <text evidence="3">A 50S ribosomal subunit assembly protein with GTPase activity, required for 50S subunit assembly at low temperatures, may also play a role in translation. Binds GTP and analogs. Binds the 70S ribosome between the 30S and 50S subunits, in a similar position as ribosome-bound EF-G; it contacts a number of ribosomal proteins, both rRNAs and the A-site tRNA.</text>
</comment>
<dbReference type="InterPro" id="IPR047042">
    <property type="entry name" value="BipA_II"/>
</dbReference>